<evidence type="ECO:0000259" key="1">
    <source>
        <dbReference type="PROSITE" id="PS50222"/>
    </source>
</evidence>
<dbReference type="Gene3D" id="1.10.238.10">
    <property type="entry name" value="EF-hand"/>
    <property type="match status" value="1"/>
</dbReference>
<feature type="domain" description="EF-hand" evidence="1">
    <location>
        <begin position="38"/>
        <end position="73"/>
    </location>
</feature>
<dbReference type="SUPFAM" id="SSF47473">
    <property type="entry name" value="EF-hand"/>
    <property type="match status" value="1"/>
</dbReference>
<name>A0ABP0LS30_9DINO</name>
<keyword evidence="3" id="KW-1185">Reference proteome</keyword>
<evidence type="ECO:0000313" key="3">
    <source>
        <dbReference type="Proteomes" id="UP001642484"/>
    </source>
</evidence>
<dbReference type="PROSITE" id="PS50222">
    <property type="entry name" value="EF_HAND_2"/>
    <property type="match status" value="2"/>
</dbReference>
<evidence type="ECO:0000313" key="2">
    <source>
        <dbReference type="EMBL" id="CAK9041768.1"/>
    </source>
</evidence>
<dbReference type="InterPro" id="IPR011992">
    <property type="entry name" value="EF-hand-dom_pair"/>
</dbReference>
<dbReference type="InterPro" id="IPR002048">
    <property type="entry name" value="EF_hand_dom"/>
</dbReference>
<dbReference type="SMART" id="SM00054">
    <property type="entry name" value="EFh"/>
    <property type="match status" value="2"/>
</dbReference>
<gene>
    <name evidence="2" type="ORF">CCMP2556_LOCUS22354</name>
</gene>
<dbReference type="Proteomes" id="UP001642484">
    <property type="component" value="Unassembled WGS sequence"/>
</dbReference>
<sequence length="509" mass="58447">MLIIFSRAMKDSGRAAGTALHCRFADSAMAANESDNVVTTNKLMIILRKFDQEGSGTISRSQFEQILRTVLRASSNSDEILYKEEVDEFWAYFSKREDGDVEKSDLVDWILKPSTPLMLTESGNLAFFDLKSALQPLFQAYNQNGDGFICLQEFMDAHGILQIALRMNPTAEEEDPPVLRGDLHNCFVHIGDADKRLTFEKFVRWQRLALIQSALSPDSMTRLLKNVAKQIQRVFKLTSEKHCELTESDRLVLIRILSHLAQFSRELWGAGHFASKGKTFFENKWIPPFVGMNVDHLKEVFLHDFNYSRMRFSAKIVKRDWDILCIPGLPGRHQDWLARARLKNTLRSARFDDEQGKQEEDQLEEGHIREVVDEQCYIFDREHFTWALAEESLFEKALEALSPEVKLFAILKTMANFGQRLSWPQLQLALSQAVQLDVISQVQLGKCNDKLEEWVLKGMDAEGFWCTRETLTKVREDLHTSPSQIMGIFAEIGAFAVTSIWADFMDTEK</sequence>
<protein>
    <recommendedName>
        <fullName evidence="1">EF-hand domain-containing protein</fullName>
    </recommendedName>
</protein>
<accession>A0ABP0LS30</accession>
<comment type="caution">
    <text evidence="2">The sequence shown here is derived from an EMBL/GenBank/DDBJ whole genome shotgun (WGS) entry which is preliminary data.</text>
</comment>
<proteinExistence type="predicted"/>
<dbReference type="EMBL" id="CAXAMN010013792">
    <property type="protein sequence ID" value="CAK9041768.1"/>
    <property type="molecule type" value="Genomic_DNA"/>
</dbReference>
<feature type="domain" description="EF-hand" evidence="1">
    <location>
        <begin position="129"/>
        <end position="164"/>
    </location>
</feature>
<reference evidence="2 3" key="1">
    <citation type="submission" date="2024-02" db="EMBL/GenBank/DDBJ databases">
        <authorList>
            <person name="Chen Y."/>
            <person name="Shah S."/>
            <person name="Dougan E. K."/>
            <person name="Thang M."/>
            <person name="Chan C."/>
        </authorList>
    </citation>
    <scope>NUCLEOTIDE SEQUENCE [LARGE SCALE GENOMIC DNA]</scope>
</reference>
<organism evidence="2 3">
    <name type="scientific">Durusdinium trenchii</name>
    <dbReference type="NCBI Taxonomy" id="1381693"/>
    <lineage>
        <taxon>Eukaryota</taxon>
        <taxon>Sar</taxon>
        <taxon>Alveolata</taxon>
        <taxon>Dinophyceae</taxon>
        <taxon>Suessiales</taxon>
        <taxon>Symbiodiniaceae</taxon>
        <taxon>Durusdinium</taxon>
    </lineage>
</organism>